<gene>
    <name evidence="2" type="ORF">UFOVP1425_34</name>
    <name evidence="3" type="ORF">UFOVP1672_12</name>
    <name evidence="1" type="ORF">UFOVP988_34</name>
</gene>
<sequence length="184" mass="20614">MNNPQVQFAVNMDDGTVAVIAFMTEGRSPTLPFGAVWKPDGSGLWYREPSDVNVFAELSKAFPSVDMNGLPKPQPVSYKRIEIADLPQDRTYRNALTFDGEAFDHDIEKAKDIQLDLVRRARTVELGKLDVEWMKAVGQGDNKKAQEIEAKRQSLRDAPQTLDMSQVANVEELKAIWPADLPKV</sequence>
<organism evidence="1">
    <name type="scientific">uncultured Caudovirales phage</name>
    <dbReference type="NCBI Taxonomy" id="2100421"/>
    <lineage>
        <taxon>Viruses</taxon>
        <taxon>Duplodnaviria</taxon>
        <taxon>Heunggongvirae</taxon>
        <taxon>Uroviricota</taxon>
        <taxon>Caudoviricetes</taxon>
        <taxon>Peduoviridae</taxon>
        <taxon>Maltschvirus</taxon>
        <taxon>Maltschvirus maltsch</taxon>
    </lineage>
</organism>
<dbReference type="EMBL" id="LR796943">
    <property type="protein sequence ID" value="CAB4176449.1"/>
    <property type="molecule type" value="Genomic_DNA"/>
</dbReference>
<reference evidence="1" key="1">
    <citation type="submission" date="2020-05" db="EMBL/GenBank/DDBJ databases">
        <authorList>
            <person name="Chiriac C."/>
            <person name="Salcher M."/>
            <person name="Ghai R."/>
            <person name="Kavagutti S V."/>
        </authorList>
    </citation>
    <scope>NUCLEOTIDE SEQUENCE</scope>
</reference>
<evidence type="ECO:0000313" key="2">
    <source>
        <dbReference type="EMBL" id="CAB4210716.1"/>
    </source>
</evidence>
<accession>A0A6J5PX21</accession>
<evidence type="ECO:0000313" key="1">
    <source>
        <dbReference type="EMBL" id="CAB4176449.1"/>
    </source>
</evidence>
<dbReference type="EMBL" id="LR797536">
    <property type="protein sequence ID" value="CAB4223288.1"/>
    <property type="molecule type" value="Genomic_DNA"/>
</dbReference>
<proteinExistence type="predicted"/>
<protein>
    <submittedName>
        <fullName evidence="1">Uncharacterized protein</fullName>
    </submittedName>
</protein>
<name>A0A6J5PX21_9CAUD</name>
<evidence type="ECO:0000313" key="3">
    <source>
        <dbReference type="EMBL" id="CAB4223288.1"/>
    </source>
</evidence>
<dbReference type="EMBL" id="LR797367">
    <property type="protein sequence ID" value="CAB4210716.1"/>
    <property type="molecule type" value="Genomic_DNA"/>
</dbReference>